<evidence type="ECO:0000313" key="7">
    <source>
        <dbReference type="EMBL" id="ASM75834.1"/>
    </source>
</evidence>
<dbReference type="CDD" id="cd03235">
    <property type="entry name" value="ABC_Metallic_Cations"/>
    <property type="match status" value="1"/>
</dbReference>
<sequence length="253" mass="27837">MDDRGLGPVVNALTVRDLTVSYRGHPAVHHLNGALAFGSFTAVVGPNGAGKSSLLGALAGLLPYQGHIERPHPAPRVAYLPQAAALDRTFPVQVHEVVASGLWWRTGWWGGLRIAEHHHVRDALARVGLSGFERRWLGELSVGQVQRVLFARVLVQDAGLILLDEPFNAVDARTTTDLLDLLEPWRQEGRTLVAVLHDLNQVRAHFDQCLLLARECIAWGPTAEVLSPEHLERARHMARSWDESAPLCEGVRS</sequence>
<feature type="domain" description="ABC transporter" evidence="6">
    <location>
        <begin position="13"/>
        <end position="239"/>
    </location>
</feature>
<dbReference type="Pfam" id="PF00005">
    <property type="entry name" value="ABC_tran"/>
    <property type="match status" value="1"/>
</dbReference>
<dbReference type="PANTHER" id="PTHR42734">
    <property type="entry name" value="METAL TRANSPORT SYSTEM ATP-BINDING PROTEIN TM_0124-RELATED"/>
    <property type="match status" value="1"/>
</dbReference>
<reference evidence="7 8" key="1">
    <citation type="submission" date="2017-07" db="EMBL/GenBank/DDBJ databases">
        <title>Complete Genome Sequence of the cosmetic ferment Vitreoscilla filiformis (ATCC15551).</title>
        <authorList>
            <person name="Contreras S."/>
            <person name="Sagory-Zalkind P."/>
            <person name="Blanquart H."/>
            <person name="Iltis A."/>
            <person name="Morand S.C."/>
        </authorList>
    </citation>
    <scope>NUCLEOTIDE SEQUENCE [LARGE SCALE GENOMIC DNA]</scope>
    <source>
        <strain evidence="7 8">ATCC 15551</strain>
    </source>
</reference>
<name>A0A221K9Z3_VITFI</name>
<evidence type="ECO:0000313" key="8">
    <source>
        <dbReference type="Proteomes" id="UP000199729"/>
    </source>
</evidence>
<protein>
    <submittedName>
        <fullName evidence="7">ABC transporter</fullName>
    </submittedName>
</protein>
<dbReference type="GO" id="GO:0016887">
    <property type="term" value="F:ATP hydrolysis activity"/>
    <property type="evidence" value="ECO:0007669"/>
    <property type="project" value="InterPro"/>
</dbReference>
<dbReference type="Gene3D" id="3.40.50.300">
    <property type="entry name" value="P-loop containing nucleotide triphosphate hydrolases"/>
    <property type="match status" value="1"/>
</dbReference>
<comment type="similarity">
    <text evidence="1">Belongs to the ABC transporter superfamily.</text>
</comment>
<dbReference type="InterPro" id="IPR003439">
    <property type="entry name" value="ABC_transporter-like_ATP-bd"/>
</dbReference>
<dbReference type="PROSITE" id="PS50893">
    <property type="entry name" value="ABC_TRANSPORTER_2"/>
    <property type="match status" value="1"/>
</dbReference>
<keyword evidence="3" id="KW-0472">Membrane</keyword>
<evidence type="ECO:0000256" key="1">
    <source>
        <dbReference type="ARBA" id="ARBA00005417"/>
    </source>
</evidence>
<proteinExistence type="inferred from homology"/>
<dbReference type="GO" id="GO:0005524">
    <property type="term" value="F:ATP binding"/>
    <property type="evidence" value="ECO:0007669"/>
    <property type="project" value="UniProtKB-KW"/>
</dbReference>
<organism evidence="7 8">
    <name type="scientific">Vitreoscilla filiformis</name>
    <dbReference type="NCBI Taxonomy" id="63"/>
    <lineage>
        <taxon>Bacteria</taxon>
        <taxon>Pseudomonadati</taxon>
        <taxon>Pseudomonadota</taxon>
        <taxon>Betaproteobacteria</taxon>
        <taxon>Neisseriales</taxon>
        <taxon>Neisseriaceae</taxon>
        <taxon>Vitreoscilla</taxon>
    </lineage>
</organism>
<dbReference type="SMART" id="SM00382">
    <property type="entry name" value="AAA"/>
    <property type="match status" value="1"/>
</dbReference>
<keyword evidence="8" id="KW-1185">Reference proteome</keyword>
<dbReference type="InterPro" id="IPR003593">
    <property type="entry name" value="AAA+_ATPase"/>
</dbReference>
<gene>
    <name evidence="7" type="ORF">VITFI_CDS0055</name>
</gene>
<dbReference type="KEGG" id="vff:VITFI_CDS0055"/>
<dbReference type="EMBL" id="CP022423">
    <property type="protein sequence ID" value="ASM75834.1"/>
    <property type="molecule type" value="Genomic_DNA"/>
</dbReference>
<evidence type="ECO:0000259" key="6">
    <source>
        <dbReference type="PROSITE" id="PS50893"/>
    </source>
</evidence>
<dbReference type="SUPFAM" id="SSF52540">
    <property type="entry name" value="P-loop containing nucleoside triphosphate hydrolases"/>
    <property type="match status" value="1"/>
</dbReference>
<dbReference type="InterPro" id="IPR027417">
    <property type="entry name" value="P-loop_NTPase"/>
</dbReference>
<keyword evidence="5" id="KW-0067">ATP-binding</keyword>
<evidence type="ECO:0000256" key="2">
    <source>
        <dbReference type="ARBA" id="ARBA00022448"/>
    </source>
</evidence>
<dbReference type="InterPro" id="IPR050153">
    <property type="entry name" value="Metal_Ion_Import_ABC"/>
</dbReference>
<dbReference type="PANTHER" id="PTHR42734:SF5">
    <property type="entry name" value="IRON TRANSPORT SYSTEM ATP-BINDING PROTEIN HI_0361-RELATED"/>
    <property type="match status" value="1"/>
</dbReference>
<dbReference type="AlphaFoldDB" id="A0A221K9Z3"/>
<keyword evidence="3" id="KW-1003">Cell membrane</keyword>
<accession>A0A221K9Z3</accession>
<keyword evidence="2" id="KW-0813">Transport</keyword>
<keyword evidence="4" id="KW-0547">Nucleotide-binding</keyword>
<dbReference type="Proteomes" id="UP000199729">
    <property type="component" value="Chromosome"/>
</dbReference>
<evidence type="ECO:0000256" key="4">
    <source>
        <dbReference type="ARBA" id="ARBA00022741"/>
    </source>
</evidence>
<evidence type="ECO:0000256" key="3">
    <source>
        <dbReference type="ARBA" id="ARBA00022475"/>
    </source>
</evidence>
<evidence type="ECO:0000256" key="5">
    <source>
        <dbReference type="ARBA" id="ARBA00022840"/>
    </source>
</evidence>